<proteinExistence type="predicted"/>
<evidence type="ECO:0000313" key="3">
    <source>
        <dbReference type="EMBL" id="OAP09166.1"/>
    </source>
</evidence>
<accession>A0A178VTK7</accession>
<keyword evidence="1" id="KW-0175">Coiled coil</keyword>
<gene>
    <name evidence="3" type="ordered locus">AXX17_At2g17070</name>
</gene>
<dbReference type="Proteomes" id="UP000078284">
    <property type="component" value="Chromosome 2"/>
</dbReference>
<dbReference type="AlphaFoldDB" id="A0A178VTK7"/>
<evidence type="ECO:0000313" key="4">
    <source>
        <dbReference type="Proteomes" id="UP000078284"/>
    </source>
</evidence>
<dbReference type="PANTHER" id="PTHR45657">
    <property type="entry name" value="CRAL-TRIO DOMAIN-CONTAINING PROTEIN YKL091C-RELATED"/>
    <property type="match status" value="1"/>
</dbReference>
<keyword evidence="2" id="KW-0472">Membrane</keyword>
<keyword evidence="2" id="KW-0812">Transmembrane</keyword>
<dbReference type="EMBL" id="LUHQ01000002">
    <property type="protein sequence ID" value="OAP09166.1"/>
    <property type="molecule type" value="Genomic_DNA"/>
</dbReference>
<dbReference type="InterPro" id="IPR051026">
    <property type="entry name" value="PI/PC_transfer"/>
</dbReference>
<reference evidence="4" key="1">
    <citation type="journal article" date="2016" name="Proc. Natl. Acad. Sci. U.S.A.">
        <title>Chromosome-level assembly of Arabidopsis thaliana Ler reveals the extent of translocation and inversion polymorphisms.</title>
        <authorList>
            <person name="Zapata L."/>
            <person name="Ding J."/>
            <person name="Willing E.M."/>
            <person name="Hartwig B."/>
            <person name="Bezdan D."/>
            <person name="Jiao W.B."/>
            <person name="Patel V."/>
            <person name="Velikkakam James G."/>
            <person name="Koornneef M."/>
            <person name="Ossowski S."/>
            <person name="Schneeberger K."/>
        </authorList>
    </citation>
    <scope>NUCLEOTIDE SEQUENCE [LARGE SCALE GENOMIC DNA]</scope>
    <source>
        <strain evidence="4">cv. Landsberg erecta</strain>
    </source>
</reference>
<organism evidence="3 4">
    <name type="scientific">Arabidopsis thaliana</name>
    <name type="common">Mouse-ear cress</name>
    <dbReference type="NCBI Taxonomy" id="3702"/>
    <lineage>
        <taxon>Eukaryota</taxon>
        <taxon>Viridiplantae</taxon>
        <taxon>Streptophyta</taxon>
        <taxon>Embryophyta</taxon>
        <taxon>Tracheophyta</taxon>
        <taxon>Spermatophyta</taxon>
        <taxon>Magnoliopsida</taxon>
        <taxon>eudicotyledons</taxon>
        <taxon>Gunneridae</taxon>
        <taxon>Pentapetalae</taxon>
        <taxon>rosids</taxon>
        <taxon>malvids</taxon>
        <taxon>Brassicales</taxon>
        <taxon>Brassicaceae</taxon>
        <taxon>Camelineae</taxon>
        <taxon>Arabidopsis</taxon>
    </lineage>
</organism>
<evidence type="ECO:0000256" key="1">
    <source>
        <dbReference type="SAM" id="Coils"/>
    </source>
</evidence>
<dbReference type="PANTHER" id="PTHR45657:SF1">
    <property type="entry name" value="CRAL-TRIO DOMAIN-CONTAINING PROTEIN YKL091C-RELATED"/>
    <property type="match status" value="1"/>
</dbReference>
<keyword evidence="2" id="KW-1133">Transmembrane helix</keyword>
<name>A0A178VTK7_ARATH</name>
<feature type="coiled-coil region" evidence="1">
    <location>
        <begin position="90"/>
        <end position="149"/>
    </location>
</feature>
<sequence length="169" mass="19134">MIDKTVNASTWPTNLHKSNYPEPEDLYSAVKPSQRRGGEGYLFGGVMSLVMGLMTVVRLTKNMPRKLTEAAIYGGEVDKAETTMVSNQEYMSMVKRMAELEEKCRSLDNQPAAFSPEKEQILTAALSRVDELELQLAQTKKTLEETMATQHVIMAYIDKKKKKKKFFGF</sequence>
<comment type="caution">
    <text evidence="3">The sequence shown here is derived from an EMBL/GenBank/DDBJ whole genome shotgun (WGS) entry which is preliminary data.</text>
</comment>
<protein>
    <submittedName>
        <fullName evidence="3">SFH3</fullName>
    </submittedName>
</protein>
<evidence type="ECO:0000256" key="2">
    <source>
        <dbReference type="SAM" id="Phobius"/>
    </source>
</evidence>
<feature type="transmembrane region" description="Helical" evidence="2">
    <location>
        <begin position="40"/>
        <end position="59"/>
    </location>
</feature>